<feature type="signal peptide" evidence="1">
    <location>
        <begin position="1"/>
        <end position="28"/>
    </location>
</feature>
<evidence type="ECO:0000256" key="1">
    <source>
        <dbReference type="SAM" id="SignalP"/>
    </source>
</evidence>
<dbReference type="RefSeq" id="WP_016309069.1">
    <property type="nucleotide sequence ID" value="NZ_CATAHP010000062.1"/>
</dbReference>
<sequence length="274" mass="30774">MKKPLKKAACVLATVALASTMVALPATAEKAHAATKPHMKSLGLKWDLKKNRTVKFKTSWPGAGKGGYTGYEGMTATIKNWKVSKAKKKGYKKATFTLVFNNRFSPTKKQIRGMKDWSGNWNDGAFGYIWYAVVDYNTGKSLEVPNDKGVTVKSGKWRFTGGKKYKSDLWSSVHVYKKATVKVTITYPSKYKGLCIGVGGNNVPYSTLRYYQNGVLADDYGRHDKVDYFWDGKAPFGKTSLYNWKLANKTWAAGYNKNSCYTKSKANSHWMRLK</sequence>
<comment type="caution">
    <text evidence="2">The sequence shown here is derived from an EMBL/GenBank/DDBJ whole genome shotgun (WGS) entry which is preliminary data.</text>
</comment>
<feature type="chain" id="PRO_5039347077" evidence="1">
    <location>
        <begin position="29"/>
        <end position="274"/>
    </location>
</feature>
<dbReference type="Proteomes" id="UP000308978">
    <property type="component" value="Unassembled WGS sequence"/>
</dbReference>
<name>A0A4S4G1V4_9ACTN</name>
<reference evidence="2 3" key="1">
    <citation type="submission" date="2019-04" db="EMBL/GenBank/DDBJ databases">
        <title>Microbes associate with the intestines of laboratory mice.</title>
        <authorList>
            <person name="Navarre W."/>
            <person name="Wong E."/>
            <person name="Huang K.C."/>
            <person name="Tropini C."/>
            <person name="Ng K."/>
            <person name="Yu B."/>
        </authorList>
    </citation>
    <scope>NUCLEOTIDE SEQUENCE [LARGE SCALE GENOMIC DNA]</scope>
    <source>
        <strain evidence="2 3">NM80_B27</strain>
    </source>
</reference>
<evidence type="ECO:0000313" key="3">
    <source>
        <dbReference type="Proteomes" id="UP000308978"/>
    </source>
</evidence>
<accession>A0A4S4G1V4</accession>
<proteinExistence type="predicted"/>
<dbReference type="GeneID" id="82190411"/>
<keyword evidence="1" id="KW-0732">Signal</keyword>
<protein>
    <submittedName>
        <fullName evidence="2">Uncharacterized protein</fullName>
    </submittedName>
</protein>
<dbReference type="AlphaFoldDB" id="A0A4S4G1V4"/>
<organism evidence="2 3">
    <name type="scientific">Adlercreutzia caecimuris</name>
    <dbReference type="NCBI Taxonomy" id="671266"/>
    <lineage>
        <taxon>Bacteria</taxon>
        <taxon>Bacillati</taxon>
        <taxon>Actinomycetota</taxon>
        <taxon>Coriobacteriia</taxon>
        <taxon>Eggerthellales</taxon>
        <taxon>Eggerthellaceae</taxon>
        <taxon>Adlercreutzia</taxon>
    </lineage>
</organism>
<dbReference type="EMBL" id="SSTJ01000005">
    <property type="protein sequence ID" value="THG37500.1"/>
    <property type="molecule type" value="Genomic_DNA"/>
</dbReference>
<evidence type="ECO:0000313" key="2">
    <source>
        <dbReference type="EMBL" id="THG37500.1"/>
    </source>
</evidence>
<gene>
    <name evidence="2" type="ORF">E5986_05445</name>
</gene>